<evidence type="ECO:0000313" key="2">
    <source>
        <dbReference type="Proteomes" id="UP001446871"/>
    </source>
</evidence>
<gene>
    <name evidence="1" type="ORF">PG996_001474</name>
</gene>
<keyword evidence="2" id="KW-1185">Reference proteome</keyword>
<protein>
    <submittedName>
        <fullName evidence="1">Uncharacterized protein</fullName>
    </submittedName>
</protein>
<accession>A0ABR1WGQ4</accession>
<sequence length="279" mass="32593">MPIFWLLSRLKTLLNEEPPPPNAPTPAWRQHPLTSLRWLRQRIRAERWDYSLDHVSSLDEPSPYLEPCPSFFTSPLGYLRYSRKVMARQRSIREIVGLKGLEVEDLYNLSSSSSLRSSAKMYHEDLTLSESLERAVAHSFWAVGWLVDWVTYGSVHLFIKCFFWKGAQWLRRIYVWWYDGTMAWAIECYAMPPVPCSALVLKINGRREPVDRRLASVVEELEKAHYVIRRASTRKGISRDSVKCSIGDLARLSWSLFKVSWRMSYIYISMAIGKLLRQS</sequence>
<comment type="caution">
    <text evidence="1">The sequence shown here is derived from an EMBL/GenBank/DDBJ whole genome shotgun (WGS) entry which is preliminary data.</text>
</comment>
<organism evidence="1 2">
    <name type="scientific">Apiospora saccharicola</name>
    <dbReference type="NCBI Taxonomy" id="335842"/>
    <lineage>
        <taxon>Eukaryota</taxon>
        <taxon>Fungi</taxon>
        <taxon>Dikarya</taxon>
        <taxon>Ascomycota</taxon>
        <taxon>Pezizomycotina</taxon>
        <taxon>Sordariomycetes</taxon>
        <taxon>Xylariomycetidae</taxon>
        <taxon>Amphisphaeriales</taxon>
        <taxon>Apiosporaceae</taxon>
        <taxon>Apiospora</taxon>
    </lineage>
</organism>
<dbReference type="Proteomes" id="UP001446871">
    <property type="component" value="Unassembled WGS sequence"/>
</dbReference>
<dbReference type="EMBL" id="JAQQWM010000001">
    <property type="protein sequence ID" value="KAK8082693.1"/>
    <property type="molecule type" value="Genomic_DNA"/>
</dbReference>
<proteinExistence type="predicted"/>
<evidence type="ECO:0000313" key="1">
    <source>
        <dbReference type="EMBL" id="KAK8082693.1"/>
    </source>
</evidence>
<reference evidence="1 2" key="1">
    <citation type="submission" date="2023-01" db="EMBL/GenBank/DDBJ databases">
        <title>Analysis of 21 Apiospora genomes using comparative genomics revels a genus with tremendous synthesis potential of carbohydrate active enzymes and secondary metabolites.</title>
        <authorList>
            <person name="Sorensen T."/>
        </authorList>
    </citation>
    <scope>NUCLEOTIDE SEQUENCE [LARGE SCALE GENOMIC DNA]</scope>
    <source>
        <strain evidence="1 2">CBS 83171</strain>
    </source>
</reference>
<name>A0ABR1WGQ4_9PEZI</name>